<protein>
    <submittedName>
        <fullName evidence="4">DUF4013 domain-containing protein</fullName>
    </submittedName>
</protein>
<keyword evidence="2" id="KW-0812">Transmembrane</keyword>
<dbReference type="InterPro" id="IPR000315">
    <property type="entry name" value="Znf_B-box"/>
</dbReference>
<evidence type="ECO:0000259" key="3">
    <source>
        <dbReference type="PROSITE" id="PS50119"/>
    </source>
</evidence>
<gene>
    <name evidence="4" type="ORF">GCM10022277_40900</name>
</gene>
<evidence type="ECO:0000256" key="2">
    <source>
        <dbReference type="SAM" id="Phobius"/>
    </source>
</evidence>
<reference evidence="5" key="1">
    <citation type="journal article" date="2019" name="Int. J. Syst. Evol. Microbiol.">
        <title>The Global Catalogue of Microorganisms (GCM) 10K type strain sequencing project: providing services to taxonomists for standard genome sequencing and annotation.</title>
        <authorList>
            <consortium name="The Broad Institute Genomics Platform"/>
            <consortium name="The Broad Institute Genome Sequencing Center for Infectious Disease"/>
            <person name="Wu L."/>
            <person name="Ma J."/>
        </authorList>
    </citation>
    <scope>NUCLEOTIDE SEQUENCE [LARGE SCALE GENOMIC DNA]</scope>
    <source>
        <strain evidence="5">JCM 17551</strain>
    </source>
</reference>
<feature type="compositionally biased region" description="Polar residues" evidence="1">
    <location>
        <begin position="469"/>
        <end position="480"/>
    </location>
</feature>
<proteinExistence type="predicted"/>
<accession>A0ABP7NA44</accession>
<dbReference type="Proteomes" id="UP001501565">
    <property type="component" value="Unassembled WGS sequence"/>
</dbReference>
<dbReference type="PROSITE" id="PS50119">
    <property type="entry name" value="ZF_BBOX"/>
    <property type="match status" value="1"/>
</dbReference>
<feature type="transmembrane region" description="Helical" evidence="2">
    <location>
        <begin position="136"/>
        <end position="160"/>
    </location>
</feature>
<evidence type="ECO:0000313" key="4">
    <source>
        <dbReference type="EMBL" id="GAA3940749.1"/>
    </source>
</evidence>
<feature type="transmembrane region" description="Helical" evidence="2">
    <location>
        <begin position="239"/>
        <end position="262"/>
    </location>
</feature>
<name>A0ABP7NA44_9GAMM</name>
<keyword evidence="5" id="KW-1185">Reference proteome</keyword>
<dbReference type="RefSeq" id="WP_344800511.1">
    <property type="nucleotide sequence ID" value="NZ_BAABBN010000015.1"/>
</dbReference>
<feature type="transmembrane region" description="Helical" evidence="2">
    <location>
        <begin position="206"/>
        <end position="227"/>
    </location>
</feature>
<feature type="region of interest" description="Disordered" evidence="1">
    <location>
        <begin position="456"/>
        <end position="502"/>
    </location>
</feature>
<feature type="transmembrane region" description="Helical" evidence="2">
    <location>
        <begin position="97"/>
        <end position="115"/>
    </location>
</feature>
<dbReference type="EMBL" id="BAABBN010000015">
    <property type="protein sequence ID" value="GAA3940749.1"/>
    <property type="molecule type" value="Genomic_DNA"/>
</dbReference>
<keyword evidence="2" id="KW-0472">Membrane</keyword>
<evidence type="ECO:0000256" key="1">
    <source>
        <dbReference type="SAM" id="MobiDB-lite"/>
    </source>
</evidence>
<sequence>MSYCKYHPLNAARFYCNHCESHLCKTCIDEGRDATKHRCLCCGSEVTSVGVTADVLPFWRRIDVAFKYPLATEVLVMIGLISLMTTLAAYLSLPLMVALNLIGAAVIIKYCFNCLSATAKGKMTPPDFSESYEGSILLVFKLALIITGLSVIAISAYIYLNPAFGSLLGFLLIAVFPAIIILYAITENLLDAINPLQIIGLISRIGLPYCLILGIILIMMTSVGILSDLIIYQQNALTLVFQSAVANYYFVVTFHIMGYMIFQYQHELGYTADLEDSNATQIRPEAEKISARVHVMIKEGRWQEANSTLKESILRFKDNSHLNADYFRFTLSQLPAHRSDPAKQAEAQLCFENYFSFLVRNHHTRTLYIDYQKVILALPNYQPEAARLRFELAKACSNNGNAKQAVKLLYGLHKSDPSFLHLIPAYELLANELDELPNMEKQAHQCRALVQALKARNPEPETDQEETLQKQTEGYSSGAVNQNNEDENGSENGELAPIEYKP</sequence>
<keyword evidence="2" id="KW-1133">Transmembrane helix</keyword>
<evidence type="ECO:0000313" key="5">
    <source>
        <dbReference type="Proteomes" id="UP001501565"/>
    </source>
</evidence>
<organism evidence="4 5">
    <name type="scientific">Litoribacillus peritrichatus</name>
    <dbReference type="NCBI Taxonomy" id="718191"/>
    <lineage>
        <taxon>Bacteria</taxon>
        <taxon>Pseudomonadati</taxon>
        <taxon>Pseudomonadota</taxon>
        <taxon>Gammaproteobacteria</taxon>
        <taxon>Oceanospirillales</taxon>
        <taxon>Oceanospirillaceae</taxon>
        <taxon>Litoribacillus</taxon>
    </lineage>
</organism>
<feature type="domain" description="B box-type" evidence="3">
    <location>
        <begin position="1"/>
        <end position="38"/>
    </location>
</feature>
<comment type="caution">
    <text evidence="4">The sequence shown here is derived from an EMBL/GenBank/DDBJ whole genome shotgun (WGS) entry which is preliminary data.</text>
</comment>
<feature type="transmembrane region" description="Helical" evidence="2">
    <location>
        <begin position="166"/>
        <end position="185"/>
    </location>
</feature>
<feature type="transmembrane region" description="Helical" evidence="2">
    <location>
        <begin position="70"/>
        <end position="91"/>
    </location>
</feature>
<dbReference type="CDD" id="cd19756">
    <property type="entry name" value="Bbox2"/>
    <property type="match status" value="1"/>
</dbReference>